<keyword evidence="1" id="KW-0175">Coiled coil</keyword>
<evidence type="ECO:0000313" key="2">
    <source>
        <dbReference type="EMBL" id="KAL2282501.1"/>
    </source>
</evidence>
<reference evidence="2 3" key="1">
    <citation type="submission" date="2024-03" db="EMBL/GenBank/DDBJ databases">
        <title>A high-quality draft genome sequence of Diaporthe vaccinii, a causative agent of upright dieback and viscid rot disease in cranberry plants.</title>
        <authorList>
            <person name="Sarrasin M."/>
            <person name="Lang B.F."/>
            <person name="Burger G."/>
        </authorList>
    </citation>
    <scope>NUCLEOTIDE SEQUENCE [LARGE SCALE GENOMIC DNA]</scope>
    <source>
        <strain evidence="2 3">IS7</strain>
    </source>
</reference>
<evidence type="ECO:0000313" key="3">
    <source>
        <dbReference type="Proteomes" id="UP001600888"/>
    </source>
</evidence>
<feature type="coiled-coil region" evidence="1">
    <location>
        <begin position="5"/>
        <end position="69"/>
    </location>
</feature>
<dbReference type="Proteomes" id="UP001600888">
    <property type="component" value="Unassembled WGS sequence"/>
</dbReference>
<name>A0ABR4EJ79_9PEZI</name>
<organism evidence="2 3">
    <name type="scientific">Diaporthe vaccinii</name>
    <dbReference type="NCBI Taxonomy" id="105482"/>
    <lineage>
        <taxon>Eukaryota</taxon>
        <taxon>Fungi</taxon>
        <taxon>Dikarya</taxon>
        <taxon>Ascomycota</taxon>
        <taxon>Pezizomycotina</taxon>
        <taxon>Sordariomycetes</taxon>
        <taxon>Sordariomycetidae</taxon>
        <taxon>Diaporthales</taxon>
        <taxon>Diaporthaceae</taxon>
        <taxon>Diaporthe</taxon>
        <taxon>Diaporthe eres species complex</taxon>
    </lineage>
</organism>
<keyword evidence="3" id="KW-1185">Reference proteome</keyword>
<comment type="caution">
    <text evidence="2">The sequence shown here is derived from an EMBL/GenBank/DDBJ whole genome shotgun (WGS) entry which is preliminary data.</text>
</comment>
<accession>A0ABR4EJ79</accession>
<protein>
    <submittedName>
        <fullName evidence="2">Uncharacterized protein</fullName>
    </submittedName>
</protein>
<gene>
    <name evidence="2" type="ORF">FJTKL_10586</name>
</gene>
<sequence length="147" mass="17147">MFEEIDRLNESIQSHQDTIDFLRGQIAAAESAEQWTQVQELVGWETNTRERIQQELERKLVLLDRLGEQGQLLDDGLRAQGLATTSAGWQSNYPTRADMAEDTEGVPEEARPHVNFWMEWHPIWDLILESDFEPSNYALEAMILRFW</sequence>
<evidence type="ECO:0000256" key="1">
    <source>
        <dbReference type="SAM" id="Coils"/>
    </source>
</evidence>
<proteinExistence type="predicted"/>
<dbReference type="EMBL" id="JBAWTH010000049">
    <property type="protein sequence ID" value="KAL2282501.1"/>
    <property type="molecule type" value="Genomic_DNA"/>
</dbReference>